<dbReference type="HOGENOM" id="CLU_3437930_0_0_6"/>
<keyword evidence="2" id="KW-1185">Reference proteome</keyword>
<accession>E9CNJ8</accession>
<name>E9CNJ8_9GAMM</name>
<evidence type="ECO:0000313" key="1">
    <source>
        <dbReference type="EMBL" id="EFW11779.1"/>
    </source>
</evidence>
<sequence>GNKQLINKLN</sequence>
<organism evidence="1 2">
    <name type="scientific">Serratia symbiotica str. Tucson</name>
    <dbReference type="NCBI Taxonomy" id="914128"/>
    <lineage>
        <taxon>Bacteria</taxon>
        <taxon>Pseudomonadati</taxon>
        <taxon>Pseudomonadota</taxon>
        <taxon>Gammaproteobacteria</taxon>
        <taxon>Enterobacterales</taxon>
        <taxon>Yersiniaceae</taxon>
        <taxon>Serratia</taxon>
        <taxon>Serratia symbiotica</taxon>
    </lineage>
</organism>
<dbReference type="EMBL" id="GL636121">
    <property type="protein sequence ID" value="EFW11779.1"/>
    <property type="molecule type" value="Genomic_DNA"/>
</dbReference>
<proteinExistence type="predicted"/>
<protein>
    <submittedName>
        <fullName evidence="1">Uncharacterized protein</fullName>
    </submittedName>
</protein>
<feature type="non-terminal residue" evidence="1">
    <location>
        <position position="1"/>
    </location>
</feature>
<reference evidence="2" key="1">
    <citation type="journal article" date="2011" name="Genome Biol. Evol.">
        <title>Massive genomic decay in Serratia symbiotica, a recently evolved symbiont of aphids.</title>
        <authorList>
            <person name="Burke G.R."/>
            <person name="Moran N.A."/>
        </authorList>
    </citation>
    <scope>NUCLEOTIDE SEQUENCE [LARGE SCALE GENOMIC DNA]</scope>
    <source>
        <strain evidence="2">Tucson</strain>
    </source>
</reference>
<dbReference type="Proteomes" id="UP000013568">
    <property type="component" value="Unassembled WGS sequence"/>
</dbReference>
<evidence type="ECO:0000313" key="2">
    <source>
        <dbReference type="Proteomes" id="UP000013568"/>
    </source>
</evidence>
<gene>
    <name evidence="1" type="ORF">SSYM_2000</name>
</gene>